<dbReference type="InterPro" id="IPR002018">
    <property type="entry name" value="CarbesteraseB"/>
</dbReference>
<reference evidence="3" key="1">
    <citation type="submission" date="2022-11" db="UniProtKB">
        <authorList>
            <consortium name="WormBaseParasite"/>
        </authorList>
    </citation>
    <scope>IDENTIFICATION</scope>
</reference>
<dbReference type="Pfam" id="PF00135">
    <property type="entry name" value="COesterase"/>
    <property type="match status" value="1"/>
</dbReference>
<proteinExistence type="predicted"/>
<sequence>MSKKKLHWKQYVFLFDYVRPFHHPLLGIDPTYTPHGYQYQYLMDTQSAFPFKKEEINEVESEFTRKIVDAIVQFVKTGDPSSEEVEWPTVDHHPSQITYLRVGEQVVAEGTHFTQWKKFGNKFMI</sequence>
<protein>
    <submittedName>
        <fullName evidence="3">Carboxylesterase type B domain-containing protein</fullName>
    </submittedName>
</protein>
<dbReference type="SUPFAM" id="SSF53474">
    <property type="entry name" value="alpha/beta-Hydrolases"/>
    <property type="match status" value="1"/>
</dbReference>
<evidence type="ECO:0000259" key="1">
    <source>
        <dbReference type="Pfam" id="PF00135"/>
    </source>
</evidence>
<name>A0A915CUD0_9BILA</name>
<feature type="domain" description="Carboxylesterase type B" evidence="1">
    <location>
        <begin position="7"/>
        <end position="107"/>
    </location>
</feature>
<evidence type="ECO:0000313" key="2">
    <source>
        <dbReference type="Proteomes" id="UP000887574"/>
    </source>
</evidence>
<organism evidence="2 3">
    <name type="scientific">Ditylenchus dipsaci</name>
    <dbReference type="NCBI Taxonomy" id="166011"/>
    <lineage>
        <taxon>Eukaryota</taxon>
        <taxon>Metazoa</taxon>
        <taxon>Ecdysozoa</taxon>
        <taxon>Nematoda</taxon>
        <taxon>Chromadorea</taxon>
        <taxon>Rhabditida</taxon>
        <taxon>Tylenchina</taxon>
        <taxon>Tylenchomorpha</taxon>
        <taxon>Sphaerularioidea</taxon>
        <taxon>Anguinidae</taxon>
        <taxon>Anguininae</taxon>
        <taxon>Ditylenchus</taxon>
    </lineage>
</organism>
<dbReference type="Proteomes" id="UP000887574">
    <property type="component" value="Unplaced"/>
</dbReference>
<keyword evidence="2" id="KW-1185">Reference proteome</keyword>
<accession>A0A915CUD0</accession>
<evidence type="ECO:0000313" key="3">
    <source>
        <dbReference type="WBParaSite" id="jg12478"/>
    </source>
</evidence>
<dbReference type="Gene3D" id="3.40.50.1820">
    <property type="entry name" value="alpha/beta hydrolase"/>
    <property type="match status" value="1"/>
</dbReference>
<dbReference type="WBParaSite" id="jg12478">
    <property type="protein sequence ID" value="jg12478"/>
    <property type="gene ID" value="jg12478"/>
</dbReference>
<dbReference type="InterPro" id="IPR029058">
    <property type="entry name" value="AB_hydrolase_fold"/>
</dbReference>
<dbReference type="AlphaFoldDB" id="A0A915CUD0"/>